<gene>
    <name evidence="8" type="ORF">FAES_5234</name>
</gene>
<dbReference type="AlphaFoldDB" id="I0KGI0"/>
<dbReference type="InterPro" id="IPR051258">
    <property type="entry name" value="Diverse_Substrate_Transporter"/>
</dbReference>
<feature type="transmembrane region" description="Helical" evidence="6">
    <location>
        <begin position="262"/>
        <end position="281"/>
    </location>
</feature>
<dbReference type="InterPro" id="IPR037185">
    <property type="entry name" value="EmrE-like"/>
</dbReference>
<reference evidence="8 9" key="1">
    <citation type="journal article" date="2012" name="J. Bacteriol.">
        <title>Genome Sequence of Fibrella aestuarina BUZ 2T, a Filamentous Marine Bacterium.</title>
        <authorList>
            <person name="Filippini M."/>
            <person name="Qi W."/>
            <person name="Blom J."/>
            <person name="Goesmann A."/>
            <person name="Smits T.H."/>
            <person name="Bagheri H.C."/>
        </authorList>
    </citation>
    <scope>NUCLEOTIDE SEQUENCE [LARGE SCALE GENOMIC DNA]</scope>
    <source>
        <strain evidence="9">BUZ 2T</strain>
    </source>
</reference>
<evidence type="ECO:0000313" key="8">
    <source>
        <dbReference type="EMBL" id="CCH03233.1"/>
    </source>
</evidence>
<feature type="transmembrane region" description="Helical" evidence="6">
    <location>
        <begin position="82"/>
        <end position="107"/>
    </location>
</feature>
<evidence type="ECO:0000256" key="5">
    <source>
        <dbReference type="ARBA" id="ARBA00023136"/>
    </source>
</evidence>
<dbReference type="Proteomes" id="UP000011058">
    <property type="component" value="Chromosome"/>
</dbReference>
<feature type="transmembrane region" description="Helical" evidence="6">
    <location>
        <begin position="138"/>
        <end position="155"/>
    </location>
</feature>
<keyword evidence="5 6" id="KW-0472">Membrane</keyword>
<feature type="transmembrane region" description="Helical" evidence="6">
    <location>
        <begin position="50"/>
        <end position="70"/>
    </location>
</feature>
<dbReference type="eggNOG" id="COG0697">
    <property type="taxonomic scope" value="Bacteria"/>
</dbReference>
<dbReference type="GO" id="GO:0005886">
    <property type="term" value="C:plasma membrane"/>
    <property type="evidence" value="ECO:0007669"/>
    <property type="project" value="UniProtKB-SubCell"/>
</dbReference>
<feature type="transmembrane region" description="Helical" evidence="6">
    <location>
        <begin position="167"/>
        <end position="188"/>
    </location>
</feature>
<keyword evidence="2" id="KW-1003">Cell membrane</keyword>
<dbReference type="Gene3D" id="1.10.3730.20">
    <property type="match status" value="1"/>
</dbReference>
<feature type="transmembrane region" description="Helical" evidence="6">
    <location>
        <begin position="15"/>
        <end position="38"/>
    </location>
</feature>
<dbReference type="EMBL" id="HE796683">
    <property type="protein sequence ID" value="CCH03233.1"/>
    <property type="molecule type" value="Genomic_DNA"/>
</dbReference>
<dbReference type="SUPFAM" id="SSF103481">
    <property type="entry name" value="Multidrug resistance efflux transporter EmrE"/>
    <property type="match status" value="2"/>
</dbReference>
<evidence type="ECO:0000256" key="3">
    <source>
        <dbReference type="ARBA" id="ARBA00022692"/>
    </source>
</evidence>
<keyword evidence="4 6" id="KW-1133">Transmembrane helix</keyword>
<evidence type="ECO:0000259" key="7">
    <source>
        <dbReference type="Pfam" id="PF00892"/>
    </source>
</evidence>
<evidence type="ECO:0000313" key="9">
    <source>
        <dbReference type="Proteomes" id="UP000011058"/>
    </source>
</evidence>
<feature type="transmembrane region" description="Helical" evidence="6">
    <location>
        <begin position="200"/>
        <end position="218"/>
    </location>
</feature>
<feature type="transmembrane region" description="Helical" evidence="6">
    <location>
        <begin position="287"/>
        <end position="305"/>
    </location>
</feature>
<dbReference type="PANTHER" id="PTHR42920:SF5">
    <property type="entry name" value="EAMA DOMAIN-CONTAINING PROTEIN"/>
    <property type="match status" value="1"/>
</dbReference>
<name>I0KGI0_9BACT</name>
<dbReference type="PATRIC" id="fig|1166018.3.peg.2209"/>
<comment type="subcellular location">
    <subcellularLocation>
        <location evidence="1">Cell membrane</location>
        <topology evidence="1">Multi-pass membrane protein</topology>
    </subcellularLocation>
</comment>
<dbReference type="OrthoDB" id="9813617at2"/>
<sequence>MQTPITASAPPRTRYWVGALCVFLAAFCFALKGVLIKVGYGYGVDSIDLLTLRMLFSMPFYGGTLLWLSQRLPPLQLPAKQWGIVALLGITGYYLASYTNFLGLLYIDASLERILLFCYPTFVLLMNATVLKRRVAGLQWLALALTYTGILIAFLPHLTSGENTHMIWLGAFWVVLSGLIYAIYLVGSDTMIARLGAQRYTCYALLAAVVPTVVHNAIENGLHLAQFPLRVYGLGLLMALVNTVIPTFLMAEGIKRVGSSNASIIGSIGPIFTIVLATSILGEHISGWQFVGTALVLAGVFLIGWKGKK</sequence>
<dbReference type="PANTHER" id="PTHR42920">
    <property type="entry name" value="OS03G0707200 PROTEIN-RELATED"/>
    <property type="match status" value="1"/>
</dbReference>
<keyword evidence="3 6" id="KW-0812">Transmembrane</keyword>
<dbReference type="STRING" id="1166018.FAES_5234"/>
<dbReference type="RefSeq" id="WP_015334332.1">
    <property type="nucleotide sequence ID" value="NC_020054.1"/>
</dbReference>
<keyword evidence="9" id="KW-1185">Reference proteome</keyword>
<evidence type="ECO:0000256" key="4">
    <source>
        <dbReference type="ARBA" id="ARBA00022989"/>
    </source>
</evidence>
<feature type="transmembrane region" description="Helical" evidence="6">
    <location>
        <begin position="230"/>
        <end position="250"/>
    </location>
</feature>
<dbReference type="Pfam" id="PF00892">
    <property type="entry name" value="EamA"/>
    <property type="match status" value="2"/>
</dbReference>
<dbReference type="KEGG" id="fae:FAES_5234"/>
<feature type="domain" description="EamA" evidence="7">
    <location>
        <begin position="169"/>
        <end position="304"/>
    </location>
</feature>
<accession>I0KGI0</accession>
<dbReference type="HOGENOM" id="CLU_033863_9_0_10"/>
<protein>
    <submittedName>
        <fullName evidence="8">Putative transporter ycbK</fullName>
    </submittedName>
</protein>
<feature type="transmembrane region" description="Helical" evidence="6">
    <location>
        <begin position="113"/>
        <end position="131"/>
    </location>
</feature>
<proteinExistence type="predicted"/>
<evidence type="ECO:0000256" key="2">
    <source>
        <dbReference type="ARBA" id="ARBA00022475"/>
    </source>
</evidence>
<evidence type="ECO:0000256" key="1">
    <source>
        <dbReference type="ARBA" id="ARBA00004651"/>
    </source>
</evidence>
<evidence type="ECO:0000256" key="6">
    <source>
        <dbReference type="SAM" id="Phobius"/>
    </source>
</evidence>
<feature type="domain" description="EamA" evidence="7">
    <location>
        <begin position="17"/>
        <end position="154"/>
    </location>
</feature>
<organism evidence="8 9">
    <name type="scientific">Fibrella aestuarina BUZ 2</name>
    <dbReference type="NCBI Taxonomy" id="1166018"/>
    <lineage>
        <taxon>Bacteria</taxon>
        <taxon>Pseudomonadati</taxon>
        <taxon>Bacteroidota</taxon>
        <taxon>Cytophagia</taxon>
        <taxon>Cytophagales</taxon>
        <taxon>Spirosomataceae</taxon>
        <taxon>Fibrella</taxon>
    </lineage>
</organism>
<dbReference type="InterPro" id="IPR000620">
    <property type="entry name" value="EamA_dom"/>
</dbReference>